<dbReference type="AlphaFoldDB" id="A0A498R1G3"/>
<dbReference type="EMBL" id="UPHU01000001">
    <property type="protein sequence ID" value="VBA56911.1"/>
    <property type="molecule type" value="Genomic_DNA"/>
</dbReference>
<name>A0A498R1G3_9MYCO</name>
<protein>
    <submittedName>
        <fullName evidence="2">Uncharacterized protein</fullName>
    </submittedName>
</protein>
<organism evidence="2 3">
    <name type="scientific">Mycobacterium pseudokansasii</name>
    <dbReference type="NCBI Taxonomy" id="2341080"/>
    <lineage>
        <taxon>Bacteria</taxon>
        <taxon>Bacillati</taxon>
        <taxon>Actinomycetota</taxon>
        <taxon>Actinomycetes</taxon>
        <taxon>Mycobacteriales</taxon>
        <taxon>Mycobacteriaceae</taxon>
        <taxon>Mycobacterium</taxon>
    </lineage>
</organism>
<gene>
    <name evidence="2" type="ORF">LAUMK142_05729</name>
</gene>
<evidence type="ECO:0000313" key="3">
    <source>
        <dbReference type="Proteomes" id="UP000268285"/>
    </source>
</evidence>
<evidence type="ECO:0000313" key="2">
    <source>
        <dbReference type="EMBL" id="VBA56911.1"/>
    </source>
</evidence>
<dbReference type="Proteomes" id="UP000268285">
    <property type="component" value="Unassembled WGS sequence"/>
</dbReference>
<sequence>MFVSDPVRQVATGELPGLRPTDLTEMGVGLAGEGAGTRGRTDDPARPWTLENR</sequence>
<reference evidence="2 3" key="1">
    <citation type="submission" date="2018-09" db="EMBL/GenBank/DDBJ databases">
        <authorList>
            <person name="Tagini F."/>
        </authorList>
    </citation>
    <scope>NUCLEOTIDE SEQUENCE [LARGE SCALE GENOMIC DNA]</scope>
    <source>
        <strain evidence="2 3">MK142</strain>
    </source>
</reference>
<accession>A0A498R1G3</accession>
<evidence type="ECO:0000256" key="1">
    <source>
        <dbReference type="SAM" id="MobiDB-lite"/>
    </source>
</evidence>
<feature type="region of interest" description="Disordered" evidence="1">
    <location>
        <begin position="1"/>
        <end position="53"/>
    </location>
</feature>
<proteinExistence type="predicted"/>
<keyword evidence="3" id="KW-1185">Reference proteome</keyword>